<organism evidence="1 2">
    <name type="scientific">Bacteroides eggerthii</name>
    <dbReference type="NCBI Taxonomy" id="28111"/>
    <lineage>
        <taxon>Bacteria</taxon>
        <taxon>Pseudomonadati</taxon>
        <taxon>Bacteroidota</taxon>
        <taxon>Bacteroidia</taxon>
        <taxon>Bacteroidales</taxon>
        <taxon>Bacteroidaceae</taxon>
        <taxon>Bacteroides</taxon>
    </lineage>
</organism>
<gene>
    <name evidence="1" type="ORF">NCTC11155_03671</name>
</gene>
<sequence length="265" mass="29870">MSNVATHDDSTVQRQAGGNRILGQLLQDILHRLVQIDLHHITLAGLTEFGRDKFSRIAVELFNPDTFFIDFTLDVTVCRAGNAQTDRTGSTMTRQTDDTHIVSQILAAELCAKTNLMSLCQYLLLQFHVAESTTELITGSRQVVIEVSGRQFHRQQVLLCRSAADDECNVIGRTSSRTQRLYLFDEERNQCFGVQYSLGLLIKVGLVGRTSTLSHTKELILHAFGGFNVDLCRKIALRIHFIVHIERRILGITQVLFRICLVDTE</sequence>
<dbReference type="AlphaFoldDB" id="A0A380ZQF8"/>
<evidence type="ECO:0000313" key="1">
    <source>
        <dbReference type="EMBL" id="SUV47206.1"/>
    </source>
</evidence>
<dbReference type="EMBL" id="UFSX01000003">
    <property type="protein sequence ID" value="SUV47206.1"/>
    <property type="molecule type" value="Genomic_DNA"/>
</dbReference>
<dbReference type="AntiFam" id="ANF00189">
    <property type="entry name" value="Shadow ORF (opposite fumA)"/>
</dbReference>
<reference evidence="1 2" key="1">
    <citation type="submission" date="2018-06" db="EMBL/GenBank/DDBJ databases">
        <authorList>
            <consortium name="Pathogen Informatics"/>
            <person name="Doyle S."/>
        </authorList>
    </citation>
    <scope>NUCLEOTIDE SEQUENCE [LARGE SCALE GENOMIC DNA]</scope>
    <source>
        <strain evidence="1 2">NCTC11155</strain>
    </source>
</reference>
<dbReference type="Proteomes" id="UP000254424">
    <property type="component" value="Unassembled WGS sequence"/>
</dbReference>
<accession>A0A380ZQF8</accession>
<protein>
    <submittedName>
        <fullName evidence="1">Uncharacterized protein</fullName>
    </submittedName>
</protein>
<evidence type="ECO:0000313" key="2">
    <source>
        <dbReference type="Proteomes" id="UP000254424"/>
    </source>
</evidence>
<proteinExistence type="predicted"/>
<name>A0A380ZQF8_9BACE</name>